<dbReference type="PROSITE" id="PS51725">
    <property type="entry name" value="ABM"/>
    <property type="match status" value="1"/>
</dbReference>
<dbReference type="EMBL" id="LT670849">
    <property type="protein sequence ID" value="SHN81941.1"/>
    <property type="molecule type" value="Genomic_DNA"/>
</dbReference>
<proteinExistence type="predicted"/>
<evidence type="ECO:0000259" key="2">
    <source>
        <dbReference type="PROSITE" id="PS51725"/>
    </source>
</evidence>
<evidence type="ECO:0000256" key="1">
    <source>
        <dbReference type="SAM" id="SignalP"/>
    </source>
</evidence>
<keyword evidence="3" id="KW-0503">Monooxygenase</keyword>
<dbReference type="Gene3D" id="3.30.70.100">
    <property type="match status" value="2"/>
</dbReference>
<feature type="chain" id="PRO_5012839447" evidence="1">
    <location>
        <begin position="25"/>
        <end position="234"/>
    </location>
</feature>
<dbReference type="OrthoDB" id="8449705at2"/>
<feature type="domain" description="ABM" evidence="2">
    <location>
        <begin position="37"/>
        <end position="126"/>
    </location>
</feature>
<dbReference type="PANTHER" id="PTHR33336">
    <property type="entry name" value="QUINOL MONOOXYGENASE YGIN-RELATED"/>
    <property type="match status" value="1"/>
</dbReference>
<keyword evidence="3" id="KW-0560">Oxidoreductase</keyword>
<dbReference type="Proteomes" id="UP000184096">
    <property type="component" value="Chromosome I"/>
</dbReference>
<dbReference type="PANTHER" id="PTHR33336:SF3">
    <property type="entry name" value="ABM DOMAIN-CONTAINING PROTEIN"/>
    <property type="match status" value="1"/>
</dbReference>
<keyword evidence="4" id="KW-1185">Reference proteome</keyword>
<accession>A0A1M7UFX6</accession>
<dbReference type="AlphaFoldDB" id="A0A1M7UFX6"/>
<dbReference type="Pfam" id="PF03992">
    <property type="entry name" value="ABM"/>
    <property type="match status" value="2"/>
</dbReference>
<sequence length="234" mass="24997">MHRSFLAAVIAVAGFVAVGSAARAQTPPPALDPSQPATIVVYTEVAPAKAAEARKLVLAYVAAARKADGAVQIDAGQRVSDPGHFGIVEQWKSLAAKQAFAQTDAYTKFRAALDPLRSAAYDERIHNALSVGASKPAPAGAILVLTHVDVIPTQVEPGTAKVKAFVEEGRNAPGNLRFDDVVQANRKNHFTVIETWKSPSDKNGWISGKSARTFREELQPMGGALYDERVFKVL</sequence>
<feature type="signal peptide" evidence="1">
    <location>
        <begin position="1"/>
        <end position="24"/>
    </location>
</feature>
<name>A0A1M7UFX6_9BRAD</name>
<keyword evidence="1" id="KW-0732">Signal</keyword>
<organism evidence="3 4">
    <name type="scientific">Bradyrhizobium erythrophlei</name>
    <dbReference type="NCBI Taxonomy" id="1437360"/>
    <lineage>
        <taxon>Bacteria</taxon>
        <taxon>Pseudomonadati</taxon>
        <taxon>Pseudomonadota</taxon>
        <taxon>Alphaproteobacteria</taxon>
        <taxon>Hyphomicrobiales</taxon>
        <taxon>Nitrobacteraceae</taxon>
        <taxon>Bradyrhizobium</taxon>
    </lineage>
</organism>
<dbReference type="InterPro" id="IPR007138">
    <property type="entry name" value="ABM_dom"/>
</dbReference>
<protein>
    <submittedName>
        <fullName evidence="3">Quinol monooxygenase YgiN</fullName>
    </submittedName>
</protein>
<dbReference type="RefSeq" id="WP_072821827.1">
    <property type="nucleotide sequence ID" value="NZ_LT670849.1"/>
</dbReference>
<dbReference type="SUPFAM" id="SSF54909">
    <property type="entry name" value="Dimeric alpha+beta barrel"/>
    <property type="match status" value="2"/>
</dbReference>
<dbReference type="InterPro" id="IPR011008">
    <property type="entry name" value="Dimeric_a/b-barrel"/>
</dbReference>
<reference evidence="4" key="1">
    <citation type="submission" date="2016-11" db="EMBL/GenBank/DDBJ databases">
        <authorList>
            <person name="Varghese N."/>
            <person name="Submissions S."/>
        </authorList>
    </citation>
    <scope>NUCLEOTIDE SEQUENCE [LARGE SCALE GENOMIC DNA]</scope>
    <source>
        <strain evidence="4">GAS401</strain>
    </source>
</reference>
<evidence type="ECO:0000313" key="3">
    <source>
        <dbReference type="EMBL" id="SHN81941.1"/>
    </source>
</evidence>
<dbReference type="GO" id="GO:0004497">
    <property type="term" value="F:monooxygenase activity"/>
    <property type="evidence" value="ECO:0007669"/>
    <property type="project" value="UniProtKB-KW"/>
</dbReference>
<gene>
    <name evidence="3" type="ORF">SAMN05444170_4951</name>
</gene>
<dbReference type="InterPro" id="IPR050744">
    <property type="entry name" value="AI-2_Isomerase_LsrG"/>
</dbReference>
<evidence type="ECO:0000313" key="4">
    <source>
        <dbReference type="Proteomes" id="UP000184096"/>
    </source>
</evidence>